<accession>A0A8S5RG42</accession>
<reference evidence="1" key="1">
    <citation type="journal article" date="2021" name="Proc. Natl. Acad. Sci. U.S.A.">
        <title>A Catalog of Tens of Thousands of Viruses from Human Metagenomes Reveals Hidden Associations with Chronic Diseases.</title>
        <authorList>
            <person name="Tisza M.J."/>
            <person name="Buck C.B."/>
        </authorList>
    </citation>
    <scope>NUCLEOTIDE SEQUENCE</scope>
    <source>
        <strain evidence="1">CtE0n6</strain>
    </source>
</reference>
<evidence type="ECO:0000313" key="1">
    <source>
        <dbReference type="EMBL" id="DAE29956.1"/>
    </source>
</evidence>
<name>A0A8S5RG42_9VIRU</name>
<organism evidence="1">
    <name type="scientific">virus sp. ctE0n6</name>
    <dbReference type="NCBI Taxonomy" id="2827985"/>
    <lineage>
        <taxon>Viruses</taxon>
    </lineage>
</organism>
<proteinExistence type="predicted"/>
<protein>
    <submittedName>
        <fullName evidence="1">Uncharacterized protein</fullName>
    </submittedName>
</protein>
<dbReference type="EMBL" id="BK059101">
    <property type="protein sequence ID" value="DAE29956.1"/>
    <property type="molecule type" value="Genomic_DNA"/>
</dbReference>
<sequence length="86" mass="10131">MRININMNLEKDFIRGLLYEYKTHSQIDSIEKIDDKDILNIMKSEDMRAPIITAICSQILGEKFIDDTYNRFVSLIDECLEDIKTQ</sequence>